<proteinExistence type="predicted"/>
<organism evidence="2 3">
    <name type="scientific">Vibrio nigripulchritudo SOn1</name>
    <dbReference type="NCBI Taxonomy" id="1238450"/>
    <lineage>
        <taxon>Bacteria</taxon>
        <taxon>Pseudomonadati</taxon>
        <taxon>Pseudomonadota</taxon>
        <taxon>Gammaproteobacteria</taxon>
        <taxon>Vibrionales</taxon>
        <taxon>Vibrionaceae</taxon>
        <taxon>Vibrio</taxon>
    </lineage>
</organism>
<dbReference type="Proteomes" id="UP000018211">
    <property type="component" value="Unassembled WGS sequence"/>
</dbReference>
<sequence>MKKSGFTLMEMVVTILIVSIMFLGIAGFVQIGAQGYADTTKRQALHNQARFVIEKMSREIRHAVPNSLDTNVANTCLSFFPIRYSGFYQLDEALSGADTLRFIVGNEGFDTDDLNAAISAGARLIINPGQVQDLESSSSASLALTNVSISGAVYSISASLASNSIAKRHYIYIPSEKVQYCVDTNSGQVTRDAGTVVQVGENATSASFRVDGMSLQRGGLVHMDILFTNGDEESHYKHDVQVLNVP</sequence>
<dbReference type="RefSeq" id="WP_022613266.1">
    <property type="nucleotide sequence ID" value="NZ_LK391965.1"/>
</dbReference>
<feature type="transmembrane region" description="Helical" evidence="1">
    <location>
        <begin position="12"/>
        <end position="33"/>
    </location>
</feature>
<reference evidence="2 3" key="1">
    <citation type="journal article" date="2013" name="ISME J.">
        <title>Comparative genomics of pathogenic lineages of Vibrio nigripulchritudo identifies virulence-associated traits.</title>
        <authorList>
            <person name="Goudenege D."/>
            <person name="Labreuche Y."/>
            <person name="Krin E."/>
            <person name="Ansquer D."/>
            <person name="Mangenot S."/>
            <person name="Calteau A."/>
            <person name="Medigue C."/>
            <person name="Mazel D."/>
            <person name="Polz M.F."/>
            <person name="Le Roux F."/>
        </authorList>
    </citation>
    <scope>NUCLEOTIDE SEQUENCE [LARGE SCALE GENOMIC DNA]</scope>
    <source>
        <strain evidence="2 3">SOn1</strain>
    </source>
</reference>
<evidence type="ECO:0000313" key="3">
    <source>
        <dbReference type="Proteomes" id="UP000018211"/>
    </source>
</evidence>
<protein>
    <submittedName>
        <fullName evidence="2">MSHA biogenesis protein MshO</fullName>
    </submittedName>
</protein>
<dbReference type="Pfam" id="PF07963">
    <property type="entry name" value="N_methyl"/>
    <property type="match status" value="1"/>
</dbReference>
<evidence type="ECO:0000313" key="2">
    <source>
        <dbReference type="EMBL" id="CCO48962.1"/>
    </source>
</evidence>
<dbReference type="InterPro" id="IPR012902">
    <property type="entry name" value="N_methyl_site"/>
</dbReference>
<keyword evidence="1" id="KW-0472">Membrane</keyword>
<evidence type="ECO:0000256" key="1">
    <source>
        <dbReference type="SAM" id="Phobius"/>
    </source>
</evidence>
<dbReference type="NCBIfam" id="TIGR02532">
    <property type="entry name" value="IV_pilin_GFxxxE"/>
    <property type="match status" value="1"/>
</dbReference>
<comment type="caution">
    <text evidence="2">The sequence shown here is derived from an EMBL/GenBank/DDBJ whole genome shotgun (WGS) entry which is preliminary data.</text>
</comment>
<keyword evidence="1" id="KW-1133">Transmembrane helix</keyword>
<dbReference type="EMBL" id="CAOF01000168">
    <property type="protein sequence ID" value="CCO48962.1"/>
    <property type="molecule type" value="Genomic_DNA"/>
</dbReference>
<accession>A0AAV2VW81</accession>
<dbReference type="AlphaFoldDB" id="A0AAV2VW81"/>
<keyword evidence="1" id="KW-0812">Transmembrane</keyword>
<gene>
    <name evidence="2" type="ORF">VIBNISOn1_730022</name>
</gene>
<name>A0AAV2VW81_9VIBR</name>